<dbReference type="OrthoDB" id="9789241at2"/>
<dbReference type="SUPFAM" id="SSF81336">
    <property type="entry name" value="F1F0 ATP synthase subunit A"/>
    <property type="match status" value="1"/>
</dbReference>
<dbReference type="AlphaFoldDB" id="A0A371J010"/>
<feature type="transmembrane region" description="Helical" evidence="11">
    <location>
        <begin position="78"/>
        <end position="101"/>
    </location>
</feature>
<name>A0A371J010_9FIRM</name>
<evidence type="ECO:0000256" key="2">
    <source>
        <dbReference type="ARBA" id="ARBA00006810"/>
    </source>
</evidence>
<evidence type="ECO:0000313" key="14">
    <source>
        <dbReference type="Proteomes" id="UP000215694"/>
    </source>
</evidence>
<dbReference type="InterPro" id="IPR000568">
    <property type="entry name" value="ATP_synth_F0_asu"/>
</dbReference>
<comment type="caution">
    <text evidence="13">The sequence shown here is derived from an EMBL/GenBank/DDBJ whole genome shotgun (WGS) entry which is preliminary data.</text>
</comment>
<dbReference type="Proteomes" id="UP000215694">
    <property type="component" value="Unassembled WGS sequence"/>
</dbReference>
<keyword evidence="8 11" id="KW-0406">Ion transport</keyword>
<feature type="transmembrane region" description="Helical" evidence="11">
    <location>
        <begin position="113"/>
        <end position="135"/>
    </location>
</feature>
<dbReference type="NCBIfam" id="TIGR01131">
    <property type="entry name" value="ATP_synt_6_or_A"/>
    <property type="match status" value="1"/>
</dbReference>
<dbReference type="Gene3D" id="1.20.120.220">
    <property type="entry name" value="ATP synthase, F0 complex, subunit A"/>
    <property type="match status" value="1"/>
</dbReference>
<evidence type="ECO:0000256" key="4">
    <source>
        <dbReference type="ARBA" id="ARBA00022547"/>
    </source>
</evidence>
<dbReference type="HAMAP" id="MF_01393">
    <property type="entry name" value="ATP_synth_a_bact"/>
    <property type="match status" value="1"/>
</dbReference>
<feature type="transmembrane region" description="Helical" evidence="11">
    <location>
        <begin position="20"/>
        <end position="38"/>
    </location>
</feature>
<keyword evidence="5 11" id="KW-0812">Transmembrane</keyword>
<keyword evidence="6 11" id="KW-0375">Hydrogen ion transport</keyword>
<keyword evidence="13" id="KW-0378">Hydrolase</keyword>
<keyword evidence="10 11" id="KW-0066">ATP synthesis</keyword>
<evidence type="ECO:0000256" key="5">
    <source>
        <dbReference type="ARBA" id="ARBA00022692"/>
    </source>
</evidence>
<feature type="transmembrane region" description="Helical" evidence="11">
    <location>
        <begin position="165"/>
        <end position="185"/>
    </location>
</feature>
<evidence type="ECO:0000256" key="3">
    <source>
        <dbReference type="ARBA" id="ARBA00022448"/>
    </source>
</evidence>
<evidence type="ECO:0000256" key="10">
    <source>
        <dbReference type="ARBA" id="ARBA00023310"/>
    </source>
</evidence>
<dbReference type="CDD" id="cd00310">
    <property type="entry name" value="ATP-synt_Fo_a_6"/>
    <property type="match status" value="1"/>
</dbReference>
<dbReference type="PANTHER" id="PTHR42823">
    <property type="entry name" value="ATP SYNTHASE SUBUNIT A, CHLOROPLASTIC"/>
    <property type="match status" value="1"/>
</dbReference>
<gene>
    <name evidence="11 13" type="primary">atpB</name>
    <name evidence="13" type="ORF">CHL78_014945</name>
</gene>
<dbReference type="GO" id="GO:0005886">
    <property type="term" value="C:plasma membrane"/>
    <property type="evidence" value="ECO:0007669"/>
    <property type="project" value="UniProtKB-SubCell"/>
</dbReference>
<dbReference type="Pfam" id="PF00119">
    <property type="entry name" value="ATP-synt_A"/>
    <property type="match status" value="1"/>
</dbReference>
<dbReference type="GO" id="GO:0046933">
    <property type="term" value="F:proton-transporting ATP synthase activity, rotational mechanism"/>
    <property type="evidence" value="ECO:0007669"/>
    <property type="project" value="UniProtKB-UniRule"/>
</dbReference>
<keyword evidence="9 11" id="KW-0472">Membrane</keyword>
<evidence type="ECO:0000256" key="11">
    <source>
        <dbReference type="HAMAP-Rule" id="MF_01393"/>
    </source>
</evidence>
<comment type="subcellular location">
    <subcellularLocation>
        <location evidence="11 12">Cell membrane</location>
        <topology evidence="11 12">Multi-pass membrane protein</topology>
    </subcellularLocation>
    <subcellularLocation>
        <location evidence="1">Membrane</location>
        <topology evidence="1">Multi-pass membrane protein</topology>
    </subcellularLocation>
</comment>
<reference evidence="13 14" key="1">
    <citation type="journal article" date="2017" name="Genome Announc.">
        <title>Draft Genome Sequence of Romboutsia weinsteinii sp. nov. Strain CCRI-19649(T) Isolated from Surface Water.</title>
        <authorList>
            <person name="Maheux A.F."/>
            <person name="Boudreau D.K."/>
            <person name="Berube E."/>
            <person name="Boissinot M."/>
            <person name="Cantin P."/>
            <person name="Raymond F."/>
            <person name="Corbeil J."/>
            <person name="Omar R.F."/>
            <person name="Bergeron M.G."/>
        </authorList>
    </citation>
    <scope>NUCLEOTIDE SEQUENCE [LARGE SCALE GENOMIC DNA]</scope>
    <source>
        <strain evidence="13 14">CCRI-19649</strain>
    </source>
</reference>
<sequence>MRYAQWVIYIGETFKISDTIVVSWIIMAGLAIASYFLTRNLKKVPTSKVQIFLEFAVGSLRKLVTETMGDKAVKRMPYMIPYIGSLFLFFACSNLIGLLGFRSPTTDVDTTLAWALITFFMIYFAGIKFSGLGYFKGLLEPIPLLLPLNIIGELARPISLTFRPFGNILGGSVIMALVYQFLGWLSGLIPGVSIPFGQLLIPIPLHFYFDLFAGVLQAFIFIMLTMVFVGNATQTD</sequence>
<accession>A0A371J010</accession>
<proteinExistence type="inferred from homology"/>
<dbReference type="PANTHER" id="PTHR42823:SF3">
    <property type="entry name" value="ATP SYNTHASE SUBUNIT A, CHLOROPLASTIC"/>
    <property type="match status" value="1"/>
</dbReference>
<comment type="function">
    <text evidence="11 12">Key component of the proton channel; it plays a direct role in the translocation of protons across the membrane.</text>
</comment>
<dbReference type="PRINTS" id="PR00123">
    <property type="entry name" value="ATPASEA"/>
</dbReference>
<dbReference type="EMBL" id="NOJY02000035">
    <property type="protein sequence ID" value="RDY26099.1"/>
    <property type="molecule type" value="Genomic_DNA"/>
</dbReference>
<dbReference type="GO" id="GO:0016787">
    <property type="term" value="F:hydrolase activity"/>
    <property type="evidence" value="ECO:0007669"/>
    <property type="project" value="UniProtKB-KW"/>
</dbReference>
<evidence type="ECO:0000256" key="1">
    <source>
        <dbReference type="ARBA" id="ARBA00004141"/>
    </source>
</evidence>
<protein>
    <recommendedName>
        <fullName evidence="11 12">ATP synthase subunit a</fullName>
    </recommendedName>
    <alternativeName>
        <fullName evidence="11">ATP synthase F0 sector subunit a</fullName>
    </alternativeName>
    <alternativeName>
        <fullName evidence="11">F-ATPase subunit 6</fullName>
    </alternativeName>
</protein>
<keyword evidence="3 11" id="KW-0813">Transport</keyword>
<evidence type="ECO:0000256" key="7">
    <source>
        <dbReference type="ARBA" id="ARBA00022989"/>
    </source>
</evidence>
<keyword evidence="4 11" id="KW-0138">CF(0)</keyword>
<keyword evidence="7 11" id="KW-1133">Transmembrane helix</keyword>
<keyword evidence="11" id="KW-1003">Cell membrane</keyword>
<dbReference type="GO" id="GO:0045259">
    <property type="term" value="C:proton-transporting ATP synthase complex"/>
    <property type="evidence" value="ECO:0007669"/>
    <property type="project" value="UniProtKB-KW"/>
</dbReference>
<evidence type="ECO:0000256" key="9">
    <source>
        <dbReference type="ARBA" id="ARBA00023136"/>
    </source>
</evidence>
<evidence type="ECO:0000313" key="13">
    <source>
        <dbReference type="EMBL" id="RDY26099.1"/>
    </source>
</evidence>
<comment type="similarity">
    <text evidence="2 11 12">Belongs to the ATPase A chain family.</text>
</comment>
<organism evidence="13 14">
    <name type="scientific">Romboutsia weinsteinii</name>
    <dbReference type="NCBI Taxonomy" id="2020949"/>
    <lineage>
        <taxon>Bacteria</taxon>
        <taxon>Bacillati</taxon>
        <taxon>Bacillota</taxon>
        <taxon>Clostridia</taxon>
        <taxon>Peptostreptococcales</taxon>
        <taxon>Peptostreptococcaceae</taxon>
        <taxon>Romboutsia</taxon>
    </lineage>
</organism>
<keyword evidence="14" id="KW-1185">Reference proteome</keyword>
<dbReference type="InterPro" id="IPR035908">
    <property type="entry name" value="F0_ATP_A_sf"/>
</dbReference>
<dbReference type="InterPro" id="IPR045082">
    <property type="entry name" value="ATP_syn_F0_a_bact/chloroplast"/>
</dbReference>
<feature type="transmembrane region" description="Helical" evidence="11">
    <location>
        <begin position="205"/>
        <end position="229"/>
    </location>
</feature>
<dbReference type="GO" id="GO:0042777">
    <property type="term" value="P:proton motive force-driven plasma membrane ATP synthesis"/>
    <property type="evidence" value="ECO:0007669"/>
    <property type="project" value="TreeGrafter"/>
</dbReference>
<evidence type="ECO:0000256" key="12">
    <source>
        <dbReference type="RuleBase" id="RU000483"/>
    </source>
</evidence>
<dbReference type="RefSeq" id="WP_094368410.1">
    <property type="nucleotide sequence ID" value="NZ_NOJY02000035.1"/>
</dbReference>
<evidence type="ECO:0000256" key="8">
    <source>
        <dbReference type="ARBA" id="ARBA00023065"/>
    </source>
</evidence>
<evidence type="ECO:0000256" key="6">
    <source>
        <dbReference type="ARBA" id="ARBA00022781"/>
    </source>
</evidence>